<evidence type="ECO:0000256" key="4">
    <source>
        <dbReference type="ARBA" id="ARBA00023136"/>
    </source>
</evidence>
<sequence length="286" mass="32518">MILFESMSSLTVSSIVVVAVLIMFGTGRQPFITAWMFLKSLAMSRNYLLFFVAMFVILLLNKNELRLERWLQVPYDLTPIMSGWEGHWISTFQSAFQSDLLTGFCATFYLVVFQSVMIASVGIYTYYNNKKMYYAFCVALLLNYLIAVPFFLFVPVNEVWFTHPDVKFLMLDAFPSFETSYRSLSGLNNCFPSLHTSISVTMALVASYSGIKRWAIFTWCHAAVIIFSIFYLGIHWFTDMIAGILLAVVAATVGLKVGTWAEGSLRDVSWPLRLRAKLKASRSLES</sequence>
<keyword evidence="8" id="KW-1185">Reference proteome</keyword>
<dbReference type="InterPro" id="IPR026841">
    <property type="entry name" value="Aur1/Ipt1"/>
</dbReference>
<evidence type="ECO:0000256" key="2">
    <source>
        <dbReference type="ARBA" id="ARBA00022692"/>
    </source>
</evidence>
<dbReference type="PANTHER" id="PTHR31310">
    <property type="match status" value="1"/>
</dbReference>
<name>A0ABW0R218_9BACL</name>
<evidence type="ECO:0000259" key="6">
    <source>
        <dbReference type="Pfam" id="PF14378"/>
    </source>
</evidence>
<evidence type="ECO:0000313" key="7">
    <source>
        <dbReference type="EMBL" id="MFC5529254.1"/>
    </source>
</evidence>
<keyword evidence="3 5" id="KW-1133">Transmembrane helix</keyword>
<accession>A0ABW0R218</accession>
<dbReference type="EMBL" id="JBHSNC010000024">
    <property type="protein sequence ID" value="MFC5529254.1"/>
    <property type="molecule type" value="Genomic_DNA"/>
</dbReference>
<evidence type="ECO:0000256" key="5">
    <source>
        <dbReference type="SAM" id="Phobius"/>
    </source>
</evidence>
<evidence type="ECO:0000313" key="8">
    <source>
        <dbReference type="Proteomes" id="UP001596108"/>
    </source>
</evidence>
<proteinExistence type="predicted"/>
<keyword evidence="4 5" id="KW-0472">Membrane</keyword>
<gene>
    <name evidence="7" type="ORF">ACFPQ4_07310</name>
</gene>
<feature type="transmembrane region" description="Helical" evidence="5">
    <location>
        <begin position="216"/>
        <end position="234"/>
    </location>
</feature>
<dbReference type="Proteomes" id="UP001596108">
    <property type="component" value="Unassembled WGS sequence"/>
</dbReference>
<organism evidence="7 8">
    <name type="scientific">Cohnella yongneupensis</name>
    <dbReference type="NCBI Taxonomy" id="425006"/>
    <lineage>
        <taxon>Bacteria</taxon>
        <taxon>Bacillati</taxon>
        <taxon>Bacillota</taxon>
        <taxon>Bacilli</taxon>
        <taxon>Bacillales</taxon>
        <taxon>Paenibacillaceae</taxon>
        <taxon>Cohnella</taxon>
    </lineage>
</organism>
<feature type="transmembrane region" description="Helical" evidence="5">
    <location>
        <begin position="240"/>
        <end position="258"/>
    </location>
</feature>
<feature type="transmembrane region" description="Helical" evidence="5">
    <location>
        <begin position="100"/>
        <end position="126"/>
    </location>
</feature>
<feature type="transmembrane region" description="Helical" evidence="5">
    <location>
        <begin position="45"/>
        <end position="61"/>
    </location>
</feature>
<dbReference type="Pfam" id="PF14378">
    <property type="entry name" value="PAP2_3"/>
    <property type="match status" value="1"/>
</dbReference>
<dbReference type="SUPFAM" id="SSF48317">
    <property type="entry name" value="Acid phosphatase/Vanadium-dependent haloperoxidase"/>
    <property type="match status" value="1"/>
</dbReference>
<feature type="domain" description="Inositolphosphotransferase Aur1/Ipt1" evidence="6">
    <location>
        <begin position="87"/>
        <end position="252"/>
    </location>
</feature>
<keyword evidence="2 5" id="KW-0812">Transmembrane</keyword>
<protein>
    <submittedName>
        <fullName evidence="7">Phosphatase PAP2 family protein</fullName>
    </submittedName>
</protein>
<dbReference type="Gene3D" id="1.20.144.10">
    <property type="entry name" value="Phosphatidic acid phosphatase type 2/haloperoxidase"/>
    <property type="match status" value="1"/>
</dbReference>
<comment type="subcellular location">
    <subcellularLocation>
        <location evidence="1">Membrane</location>
        <topology evidence="1">Multi-pass membrane protein</topology>
    </subcellularLocation>
</comment>
<feature type="transmembrane region" description="Helical" evidence="5">
    <location>
        <begin position="133"/>
        <end position="154"/>
    </location>
</feature>
<evidence type="ECO:0000256" key="3">
    <source>
        <dbReference type="ARBA" id="ARBA00022989"/>
    </source>
</evidence>
<feature type="transmembrane region" description="Helical" evidence="5">
    <location>
        <begin position="6"/>
        <end position="24"/>
    </location>
</feature>
<evidence type="ECO:0000256" key="1">
    <source>
        <dbReference type="ARBA" id="ARBA00004141"/>
    </source>
</evidence>
<dbReference type="CDD" id="cd03386">
    <property type="entry name" value="PAP2_Aur1_like"/>
    <property type="match status" value="1"/>
</dbReference>
<comment type="caution">
    <text evidence="7">The sequence shown here is derived from an EMBL/GenBank/DDBJ whole genome shotgun (WGS) entry which is preliminary data.</text>
</comment>
<dbReference type="RefSeq" id="WP_378111126.1">
    <property type="nucleotide sequence ID" value="NZ_JBHSNC010000024.1"/>
</dbReference>
<dbReference type="InterPro" id="IPR036938">
    <property type="entry name" value="PAP2/HPO_sf"/>
</dbReference>
<dbReference type="InterPro" id="IPR052185">
    <property type="entry name" value="IPC_Synthase-Related"/>
</dbReference>
<reference evidence="8" key="1">
    <citation type="journal article" date="2019" name="Int. J. Syst. Evol. Microbiol.">
        <title>The Global Catalogue of Microorganisms (GCM) 10K type strain sequencing project: providing services to taxonomists for standard genome sequencing and annotation.</title>
        <authorList>
            <consortium name="The Broad Institute Genomics Platform"/>
            <consortium name="The Broad Institute Genome Sequencing Center for Infectious Disease"/>
            <person name="Wu L."/>
            <person name="Ma J."/>
        </authorList>
    </citation>
    <scope>NUCLEOTIDE SEQUENCE [LARGE SCALE GENOMIC DNA]</scope>
    <source>
        <strain evidence="8">CGMCC 1.18578</strain>
    </source>
</reference>
<dbReference type="PANTHER" id="PTHR31310:SF7">
    <property type="entry name" value="PA-PHOSPHATASE RELATED-FAMILY PROTEIN DDB_G0268928"/>
    <property type="match status" value="1"/>
</dbReference>